<protein>
    <submittedName>
        <fullName evidence="1">Uncharacterized protein</fullName>
    </submittedName>
</protein>
<accession>A0ABV5G471</accession>
<name>A0ABV5G471_9MICC</name>
<comment type="caution">
    <text evidence="1">The sequence shown here is derived from an EMBL/GenBank/DDBJ whole genome shotgun (WGS) entry which is preliminary data.</text>
</comment>
<sequence length="75" mass="7955">MPPDISAAAVGTTGGLKTVQPLDLRFTVGVSGPARAMMARRAGGRCWFSHRSRCSARDRGWSLGTAMLTFSSTIL</sequence>
<dbReference type="EMBL" id="JBHMFI010000001">
    <property type="protein sequence ID" value="MFB9073273.1"/>
    <property type="molecule type" value="Genomic_DNA"/>
</dbReference>
<gene>
    <name evidence="1" type="ORF">ACFFX0_19555</name>
</gene>
<keyword evidence="2" id="KW-1185">Reference proteome</keyword>
<reference evidence="1 2" key="1">
    <citation type="submission" date="2024-09" db="EMBL/GenBank/DDBJ databases">
        <authorList>
            <person name="Sun Q."/>
            <person name="Mori K."/>
        </authorList>
    </citation>
    <scope>NUCLEOTIDE SEQUENCE [LARGE SCALE GENOMIC DNA]</scope>
    <source>
        <strain evidence="1 2">CCM 7609</strain>
    </source>
</reference>
<proteinExistence type="predicted"/>
<evidence type="ECO:0000313" key="2">
    <source>
        <dbReference type="Proteomes" id="UP001589575"/>
    </source>
</evidence>
<organism evidence="1 2">
    <name type="scientific">Citricoccus parietis</name>
    <dbReference type="NCBI Taxonomy" id="592307"/>
    <lineage>
        <taxon>Bacteria</taxon>
        <taxon>Bacillati</taxon>
        <taxon>Actinomycetota</taxon>
        <taxon>Actinomycetes</taxon>
        <taxon>Micrococcales</taxon>
        <taxon>Micrococcaceae</taxon>
        <taxon>Citricoccus</taxon>
    </lineage>
</organism>
<dbReference type="Proteomes" id="UP001589575">
    <property type="component" value="Unassembled WGS sequence"/>
</dbReference>
<evidence type="ECO:0000313" key="1">
    <source>
        <dbReference type="EMBL" id="MFB9073273.1"/>
    </source>
</evidence>